<name>A0A6H1ZIR6_9ZZZZ</name>
<dbReference type="AlphaFoldDB" id="A0A6H1ZIR6"/>
<sequence>MAISTNSTAHLADVYKQVGIGLSLYRSPREREANRHLHHLAMGAEWAEGHVPEGTWPEDRWMWDDLRAAIRSEGGAVRRRNAGGGFTESYLDGDVVRTRQISAQ</sequence>
<organism evidence="1">
    <name type="scientific">viral metagenome</name>
    <dbReference type="NCBI Taxonomy" id="1070528"/>
    <lineage>
        <taxon>unclassified sequences</taxon>
        <taxon>metagenomes</taxon>
        <taxon>organismal metagenomes</taxon>
    </lineage>
</organism>
<evidence type="ECO:0000313" key="3">
    <source>
        <dbReference type="EMBL" id="QJH96639.1"/>
    </source>
</evidence>
<gene>
    <name evidence="2" type="ORF">MM415B01374_0027</name>
    <name evidence="1" type="ORF">TM448A00646_0027</name>
    <name evidence="3" type="ORF">TM448B00781_0027</name>
</gene>
<evidence type="ECO:0000313" key="2">
    <source>
        <dbReference type="EMBL" id="QJA59037.1"/>
    </source>
</evidence>
<dbReference type="EMBL" id="MT144657">
    <property type="protein sequence ID" value="QJH96639.1"/>
    <property type="molecule type" value="Genomic_DNA"/>
</dbReference>
<evidence type="ECO:0000313" key="1">
    <source>
        <dbReference type="EMBL" id="QJA47321.1"/>
    </source>
</evidence>
<accession>A0A6H1ZIR6</accession>
<proteinExistence type="predicted"/>
<reference evidence="1" key="1">
    <citation type="submission" date="2020-03" db="EMBL/GenBank/DDBJ databases">
        <title>The deep terrestrial virosphere.</title>
        <authorList>
            <person name="Holmfeldt K."/>
            <person name="Nilsson E."/>
            <person name="Simone D."/>
            <person name="Lopez-Fernandez M."/>
            <person name="Wu X."/>
            <person name="de Brujin I."/>
            <person name="Lundin D."/>
            <person name="Andersson A."/>
            <person name="Bertilsson S."/>
            <person name="Dopson M."/>
        </authorList>
    </citation>
    <scope>NUCLEOTIDE SEQUENCE</scope>
    <source>
        <strain evidence="2">MM415B01374</strain>
        <strain evidence="1">TM448A00646</strain>
        <strain evidence="3">TM448B00781</strain>
    </source>
</reference>
<protein>
    <submittedName>
        <fullName evidence="1">Uncharacterized protein</fullName>
    </submittedName>
</protein>
<dbReference type="EMBL" id="MT144039">
    <property type="protein sequence ID" value="QJA47321.1"/>
    <property type="molecule type" value="Genomic_DNA"/>
</dbReference>
<dbReference type="EMBL" id="MT141351">
    <property type="protein sequence ID" value="QJA59037.1"/>
    <property type="molecule type" value="Genomic_DNA"/>
</dbReference>